<reference evidence="5" key="2">
    <citation type="journal article" date="2019" name="Nat. Med.">
        <title>A library of human gut bacterial isolates paired with longitudinal multiomics data enables mechanistic microbiome research.</title>
        <authorList>
            <person name="Poyet M."/>
            <person name="Groussin M."/>
            <person name="Gibbons S.M."/>
            <person name="Avila-Pacheco J."/>
            <person name="Jiang X."/>
            <person name="Kearney S.M."/>
            <person name="Perrotta A.R."/>
            <person name="Berdy B."/>
            <person name="Zhao S."/>
            <person name="Lieberman T.D."/>
            <person name="Swanson P.K."/>
            <person name="Smith M."/>
            <person name="Roesemann S."/>
            <person name="Alexander J.E."/>
            <person name="Rich S.A."/>
            <person name="Livny J."/>
            <person name="Vlamakis H."/>
            <person name="Clish C."/>
            <person name="Bullock K."/>
            <person name="Deik A."/>
            <person name="Scott J."/>
            <person name="Pierce K.A."/>
            <person name="Xavier R.J."/>
            <person name="Alm E.J."/>
        </authorList>
    </citation>
    <scope>NUCLEOTIDE SEQUENCE</scope>
    <source>
        <strain evidence="5">BIOML-A12</strain>
    </source>
</reference>
<evidence type="ECO:0000256" key="2">
    <source>
        <dbReference type="ARBA" id="ARBA00022840"/>
    </source>
</evidence>
<dbReference type="GO" id="GO:0022857">
    <property type="term" value="F:transmembrane transporter activity"/>
    <property type="evidence" value="ECO:0007669"/>
    <property type="project" value="TreeGrafter"/>
</dbReference>
<evidence type="ECO:0000313" key="4">
    <source>
        <dbReference type="EMBL" id="KGJ51517.1"/>
    </source>
</evidence>
<dbReference type="InterPro" id="IPR015854">
    <property type="entry name" value="ABC_transpr_LolD-like"/>
</dbReference>
<dbReference type="InterPro" id="IPR017871">
    <property type="entry name" value="ABC_transporter-like_CS"/>
</dbReference>
<keyword evidence="1" id="KW-0547">Nucleotide-binding</keyword>
<dbReference type="EMBL" id="WWTN01000009">
    <property type="protein sequence ID" value="MZH55528.1"/>
    <property type="molecule type" value="Genomic_DNA"/>
</dbReference>
<protein>
    <submittedName>
        <fullName evidence="4">ABC transporter ATP-binding protein</fullName>
    </submittedName>
    <submittedName>
        <fullName evidence="5">ATP-binding cassette domain-containing protein</fullName>
    </submittedName>
</protein>
<dbReference type="PANTHER" id="PTHR24220:SF692">
    <property type="entry name" value="ABC TRANSPORTER DOMAIN-CONTAINING PROTEIN"/>
    <property type="match status" value="1"/>
</dbReference>
<feature type="domain" description="ABC transporter" evidence="3">
    <location>
        <begin position="2"/>
        <end position="249"/>
    </location>
</feature>
<dbReference type="Gene3D" id="3.40.50.300">
    <property type="entry name" value="P-loop containing nucleotide triphosphate hydrolases"/>
    <property type="match status" value="1"/>
</dbReference>
<keyword evidence="2 4" id="KW-0067">ATP-binding</keyword>
<dbReference type="AlphaFoldDB" id="A0A099I2N6"/>
<reference evidence="4 6" key="1">
    <citation type="submission" date="2014-08" db="EMBL/GenBank/DDBJ databases">
        <title>Clostridium innocuum, an unnegligible vancomycin-resistant pathogen causing extra-intestinal infections.</title>
        <authorList>
            <person name="Feng Y."/>
            <person name="Chiu C.-H."/>
        </authorList>
    </citation>
    <scope>NUCLEOTIDE SEQUENCE [LARGE SCALE GENOMIC DNA]</scope>
    <source>
        <strain evidence="4 6">AN88</strain>
    </source>
</reference>
<sequence>MLKLEHVKKTFNKGSANEVILYRDLNVEIHDGEFVTIIGSNGSGKSTFFNVISGNIRQDAGSVSFNGKDVSRLPEHKRSQFIGRVFQDPQKGTSPSLTILQNMAMAYHKGKSFGLTKGVDKALIPLFERELADMQLGLESKLHVSVGSLSGGQRQALSLLMATLITPQLLLLDEHTAALDPKTSDLIIQLTKKIVEEKKMTTIMITHNLKHAITYGDRLLMFHKGEIIMDIPKEEKKQLTVEKLIEKFNSLNMLDALDDELAFSAQ</sequence>
<dbReference type="GO" id="GO:0005524">
    <property type="term" value="F:ATP binding"/>
    <property type="evidence" value="ECO:0007669"/>
    <property type="project" value="UniProtKB-KW"/>
</dbReference>
<organism evidence="4 6">
    <name type="scientific">Clostridium innocuum</name>
    <dbReference type="NCBI Taxonomy" id="1522"/>
    <lineage>
        <taxon>Bacteria</taxon>
        <taxon>Bacillati</taxon>
        <taxon>Bacillota</taxon>
        <taxon>Clostridia</taxon>
        <taxon>Eubacteriales</taxon>
        <taxon>Clostridiaceae</taxon>
        <taxon>Clostridium</taxon>
    </lineage>
</organism>
<evidence type="ECO:0000313" key="6">
    <source>
        <dbReference type="Proteomes" id="UP000030008"/>
    </source>
</evidence>
<dbReference type="GO" id="GO:0016887">
    <property type="term" value="F:ATP hydrolysis activity"/>
    <property type="evidence" value="ECO:0007669"/>
    <property type="project" value="InterPro"/>
</dbReference>
<dbReference type="GO" id="GO:0005886">
    <property type="term" value="C:plasma membrane"/>
    <property type="evidence" value="ECO:0007669"/>
    <property type="project" value="TreeGrafter"/>
</dbReference>
<accession>A0A099I2N6</accession>
<dbReference type="Pfam" id="PF00005">
    <property type="entry name" value="ABC_tran"/>
    <property type="match status" value="1"/>
</dbReference>
<gene>
    <name evidence="4" type="ORF">CIAN88_20365</name>
    <name evidence="5" type="ORF">GT664_07105</name>
</gene>
<dbReference type="SMART" id="SM00382">
    <property type="entry name" value="AAA"/>
    <property type="match status" value="1"/>
</dbReference>
<dbReference type="Proteomes" id="UP000030008">
    <property type="component" value="Unassembled WGS sequence"/>
</dbReference>
<dbReference type="PROSITE" id="PS50893">
    <property type="entry name" value="ABC_TRANSPORTER_2"/>
    <property type="match status" value="1"/>
</dbReference>
<dbReference type="Proteomes" id="UP000604383">
    <property type="component" value="Unassembled WGS sequence"/>
</dbReference>
<evidence type="ECO:0000259" key="3">
    <source>
        <dbReference type="PROSITE" id="PS50893"/>
    </source>
</evidence>
<proteinExistence type="predicted"/>
<dbReference type="InterPro" id="IPR027417">
    <property type="entry name" value="P-loop_NTPase"/>
</dbReference>
<evidence type="ECO:0000313" key="5">
    <source>
        <dbReference type="EMBL" id="MZH55528.1"/>
    </source>
</evidence>
<dbReference type="InterPro" id="IPR003593">
    <property type="entry name" value="AAA+_ATPase"/>
</dbReference>
<dbReference type="PROSITE" id="PS00211">
    <property type="entry name" value="ABC_TRANSPORTER_1"/>
    <property type="match status" value="1"/>
</dbReference>
<dbReference type="InterPro" id="IPR003439">
    <property type="entry name" value="ABC_transporter-like_ATP-bd"/>
</dbReference>
<dbReference type="EMBL" id="JQIF01000110">
    <property type="protein sequence ID" value="KGJ51517.1"/>
    <property type="molecule type" value="Genomic_DNA"/>
</dbReference>
<dbReference type="PANTHER" id="PTHR24220">
    <property type="entry name" value="IMPORT ATP-BINDING PROTEIN"/>
    <property type="match status" value="1"/>
</dbReference>
<comment type="caution">
    <text evidence="4">The sequence shown here is derived from an EMBL/GenBank/DDBJ whole genome shotgun (WGS) entry which is preliminary data.</text>
</comment>
<dbReference type="SUPFAM" id="SSF52540">
    <property type="entry name" value="P-loop containing nucleoside triphosphate hydrolases"/>
    <property type="match status" value="1"/>
</dbReference>
<evidence type="ECO:0000256" key="1">
    <source>
        <dbReference type="ARBA" id="ARBA00022741"/>
    </source>
</evidence>
<name>A0A099I2N6_CLOIN</name>
<dbReference type="RefSeq" id="WP_008816634.1">
    <property type="nucleotide sequence ID" value="NZ_AP025565.1"/>
</dbReference>